<dbReference type="Proteomes" id="UP000048289">
    <property type="component" value="Unassembled WGS sequence"/>
</dbReference>
<organism evidence="1 2">
    <name type="scientific">Mycobacterium tuberculosis</name>
    <dbReference type="NCBI Taxonomy" id="1773"/>
    <lineage>
        <taxon>Bacteria</taxon>
        <taxon>Bacillati</taxon>
        <taxon>Actinomycetota</taxon>
        <taxon>Actinomycetes</taxon>
        <taxon>Mycobacteriales</taxon>
        <taxon>Mycobacteriaceae</taxon>
        <taxon>Mycobacterium</taxon>
        <taxon>Mycobacterium tuberculosis complex</taxon>
    </lineage>
</organism>
<dbReference type="EMBL" id="CFOE01000026">
    <property type="protein sequence ID" value="CFE35871.1"/>
    <property type="molecule type" value="Genomic_DNA"/>
</dbReference>
<proteinExistence type="predicted"/>
<accession>A0A655FW74</accession>
<name>A0A655FW74_MYCTX</name>
<evidence type="ECO:0000313" key="1">
    <source>
        <dbReference type="EMBL" id="CFE35871.1"/>
    </source>
</evidence>
<evidence type="ECO:0000313" key="2">
    <source>
        <dbReference type="Proteomes" id="UP000048289"/>
    </source>
</evidence>
<dbReference type="AlphaFoldDB" id="A0A655FW74"/>
<gene>
    <name evidence="1" type="ORF">ERS007681_00396</name>
</gene>
<protein>
    <submittedName>
        <fullName evidence="1">Uncharacterized protein</fullName>
    </submittedName>
</protein>
<reference evidence="1 2" key="1">
    <citation type="submission" date="2015-03" db="EMBL/GenBank/DDBJ databases">
        <authorList>
            <consortium name="Pathogen Informatics"/>
        </authorList>
    </citation>
    <scope>NUCLEOTIDE SEQUENCE [LARGE SCALE GENOMIC DNA]</scope>
    <source>
        <strain evidence="1 2">G09901357</strain>
    </source>
</reference>
<sequence length="74" mass="8331">MRIGGPQRDLATALRRDQNRAEYHTVTSRWNQRFVVKRRRGKNQLQIGQLQFGSAADKSVRLADVGGEHAAASQ</sequence>